<dbReference type="InterPro" id="IPR001299">
    <property type="entry name" value="Ependymin"/>
</dbReference>
<evidence type="ECO:0000313" key="3">
    <source>
        <dbReference type="Proteomes" id="UP000007110"/>
    </source>
</evidence>
<proteinExistence type="predicted"/>
<evidence type="ECO:0000256" key="1">
    <source>
        <dbReference type="SAM" id="SignalP"/>
    </source>
</evidence>
<dbReference type="AlphaFoldDB" id="A0A7M7STZ7"/>
<dbReference type="GeneID" id="753657"/>
<sequence>MLKLIVVAAVLVSSASAASQCCGPPQYMGGLGSQLGQSAAPGQDPLGVNLLLYGAWDYTNRRFGYMEDVVYANGTSSHIRVIQDYAKGTQWVYIDEYKYCLKQEVEPPEPTICIPADAVFFSSLSIGGNGSDSLLVDSYSKTYNEGILIGGGSITVRHKDCFPLGSQFMGTITYMGAKVPTVVSNGWFNVTIGIPKPDDWFTVPSYCNQQETNSARRPRHVHSMHLKRFF</sequence>
<dbReference type="OrthoDB" id="6084362at2759"/>
<keyword evidence="3" id="KW-1185">Reference proteome</keyword>
<reference evidence="3" key="1">
    <citation type="submission" date="2015-02" db="EMBL/GenBank/DDBJ databases">
        <title>Genome sequencing for Strongylocentrotus purpuratus.</title>
        <authorList>
            <person name="Murali S."/>
            <person name="Liu Y."/>
            <person name="Vee V."/>
            <person name="English A."/>
            <person name="Wang M."/>
            <person name="Skinner E."/>
            <person name="Han Y."/>
            <person name="Muzny D.M."/>
            <person name="Worley K.C."/>
            <person name="Gibbs R.A."/>
        </authorList>
    </citation>
    <scope>NUCLEOTIDE SEQUENCE</scope>
</reference>
<dbReference type="GO" id="GO:0005576">
    <property type="term" value="C:extracellular region"/>
    <property type="evidence" value="ECO:0007669"/>
    <property type="project" value="InterPro"/>
</dbReference>
<dbReference type="GO" id="GO:0005509">
    <property type="term" value="F:calcium ion binding"/>
    <property type="evidence" value="ECO:0007669"/>
    <property type="project" value="InterPro"/>
</dbReference>
<accession>A0A7M7STZ7</accession>
<evidence type="ECO:0000313" key="2">
    <source>
        <dbReference type="EnsemblMetazoa" id="XP_030831297"/>
    </source>
</evidence>
<organism evidence="2 3">
    <name type="scientific">Strongylocentrotus purpuratus</name>
    <name type="common">Purple sea urchin</name>
    <dbReference type="NCBI Taxonomy" id="7668"/>
    <lineage>
        <taxon>Eukaryota</taxon>
        <taxon>Metazoa</taxon>
        <taxon>Echinodermata</taxon>
        <taxon>Eleutherozoa</taxon>
        <taxon>Echinozoa</taxon>
        <taxon>Echinoidea</taxon>
        <taxon>Euechinoidea</taxon>
        <taxon>Echinacea</taxon>
        <taxon>Camarodonta</taxon>
        <taxon>Echinidea</taxon>
        <taxon>Strongylocentrotidae</taxon>
        <taxon>Strongylocentrotus</taxon>
    </lineage>
</organism>
<dbReference type="RefSeq" id="XP_030831298.1">
    <property type="nucleotide sequence ID" value="XM_030975438.1"/>
</dbReference>
<dbReference type="GO" id="GO:0007160">
    <property type="term" value="P:cell-matrix adhesion"/>
    <property type="evidence" value="ECO:0007669"/>
    <property type="project" value="InterPro"/>
</dbReference>
<reference evidence="2" key="2">
    <citation type="submission" date="2021-01" db="UniProtKB">
        <authorList>
            <consortium name="EnsemblMetazoa"/>
        </authorList>
    </citation>
    <scope>IDENTIFICATION</scope>
</reference>
<evidence type="ECO:0008006" key="4">
    <source>
        <dbReference type="Google" id="ProtNLM"/>
    </source>
</evidence>
<dbReference type="EnsemblMetazoa" id="XM_030975437">
    <property type="protein sequence ID" value="XP_030831297"/>
    <property type="gene ID" value="LOC753657"/>
</dbReference>
<dbReference type="Proteomes" id="UP000007110">
    <property type="component" value="Unassembled WGS sequence"/>
</dbReference>
<dbReference type="RefSeq" id="XP_030831297.1">
    <property type="nucleotide sequence ID" value="XM_030975437.1"/>
</dbReference>
<dbReference type="PANTHER" id="PTHR10697">
    <property type="entry name" value="MAMMALIAN EPENDYMIN-RELATED PROTEIN 1"/>
    <property type="match status" value="1"/>
</dbReference>
<dbReference type="Pfam" id="PF00811">
    <property type="entry name" value="Ependymin"/>
    <property type="match status" value="1"/>
</dbReference>
<dbReference type="PANTHER" id="PTHR10697:SF1">
    <property type="entry name" value="MAMMALIAN EPENDYMIN-RELATED PROTEIN 1"/>
    <property type="match status" value="1"/>
</dbReference>
<keyword evidence="1" id="KW-0732">Signal</keyword>
<name>A0A7M7STZ7_STRPU</name>
<feature type="chain" id="PRO_5036401824" description="Development-specific protein LVN1.2" evidence="1">
    <location>
        <begin position="18"/>
        <end position="230"/>
    </location>
</feature>
<feature type="signal peptide" evidence="1">
    <location>
        <begin position="1"/>
        <end position="17"/>
    </location>
</feature>
<protein>
    <recommendedName>
        <fullName evidence="4">Development-specific protein LVN1.2</fullName>
    </recommendedName>
</protein>
<dbReference type="EnsemblMetazoa" id="XM_030975438">
    <property type="protein sequence ID" value="XP_030831298"/>
    <property type="gene ID" value="LOC753657"/>
</dbReference>